<evidence type="ECO:0000313" key="3">
    <source>
        <dbReference type="Proteomes" id="UP000243217"/>
    </source>
</evidence>
<accession>A0A1V9ZAK9</accession>
<name>A0A1V9ZAK9_9STRA</name>
<keyword evidence="3" id="KW-1185">Reference proteome</keyword>
<organism evidence="2 3">
    <name type="scientific">Thraustotheca clavata</name>
    <dbReference type="NCBI Taxonomy" id="74557"/>
    <lineage>
        <taxon>Eukaryota</taxon>
        <taxon>Sar</taxon>
        <taxon>Stramenopiles</taxon>
        <taxon>Oomycota</taxon>
        <taxon>Saprolegniomycetes</taxon>
        <taxon>Saprolegniales</taxon>
        <taxon>Achlyaceae</taxon>
        <taxon>Thraustotheca</taxon>
    </lineage>
</organism>
<dbReference type="OrthoDB" id="167027at2759"/>
<feature type="transmembrane region" description="Helical" evidence="1">
    <location>
        <begin position="38"/>
        <end position="62"/>
    </location>
</feature>
<proteinExistence type="predicted"/>
<dbReference type="EMBL" id="JNBS01002149">
    <property type="protein sequence ID" value="OQR95034.1"/>
    <property type="molecule type" value="Genomic_DNA"/>
</dbReference>
<keyword evidence="1" id="KW-0472">Membrane</keyword>
<dbReference type="Pfam" id="PF03137">
    <property type="entry name" value="OATP"/>
    <property type="match status" value="1"/>
</dbReference>
<keyword evidence="1" id="KW-0812">Transmembrane</keyword>
<gene>
    <name evidence="2" type="ORF">THRCLA_22182</name>
</gene>
<keyword evidence="1" id="KW-1133">Transmembrane helix</keyword>
<dbReference type="Proteomes" id="UP000243217">
    <property type="component" value="Unassembled WGS sequence"/>
</dbReference>
<dbReference type="GO" id="GO:0055085">
    <property type="term" value="P:transmembrane transport"/>
    <property type="evidence" value="ECO:0007669"/>
    <property type="project" value="InterPro"/>
</dbReference>
<protein>
    <submittedName>
        <fullName evidence="2">Uncharacterized protein</fullName>
    </submittedName>
</protein>
<evidence type="ECO:0000313" key="2">
    <source>
        <dbReference type="EMBL" id="OQR95034.1"/>
    </source>
</evidence>
<feature type="transmembrane region" description="Helical" evidence="1">
    <location>
        <begin position="82"/>
        <end position="101"/>
    </location>
</feature>
<sequence length="117" mass="13610">MFVAVTIGWCCMPHYLPYSHEDKVIIILMCVKYSQRGFAMGICTFFLHLFGDVPSSVVIGALKDYWAPRCGSFWTQTEMIIGLRYTLCFAFRWHVYTVLLWKNLLHYCKKALLRGTA</sequence>
<dbReference type="AlphaFoldDB" id="A0A1V9ZAK9"/>
<dbReference type="InterPro" id="IPR004156">
    <property type="entry name" value="OATP"/>
</dbReference>
<comment type="caution">
    <text evidence="2">The sequence shown here is derived from an EMBL/GenBank/DDBJ whole genome shotgun (WGS) entry which is preliminary data.</text>
</comment>
<reference evidence="2 3" key="1">
    <citation type="journal article" date="2014" name="Genome Biol. Evol.">
        <title>The secreted proteins of Achlya hypogyna and Thraustotheca clavata identify the ancestral oomycete secretome and reveal gene acquisitions by horizontal gene transfer.</title>
        <authorList>
            <person name="Misner I."/>
            <person name="Blouin N."/>
            <person name="Leonard G."/>
            <person name="Richards T.A."/>
            <person name="Lane C.E."/>
        </authorList>
    </citation>
    <scope>NUCLEOTIDE SEQUENCE [LARGE SCALE GENOMIC DNA]</scope>
    <source>
        <strain evidence="2 3">ATCC 34112</strain>
    </source>
</reference>
<dbReference type="GO" id="GO:0016020">
    <property type="term" value="C:membrane"/>
    <property type="evidence" value="ECO:0007669"/>
    <property type="project" value="InterPro"/>
</dbReference>
<evidence type="ECO:0000256" key="1">
    <source>
        <dbReference type="SAM" id="Phobius"/>
    </source>
</evidence>